<dbReference type="InterPro" id="IPR042099">
    <property type="entry name" value="ANL_N_sf"/>
</dbReference>
<dbReference type="InterPro" id="IPR025110">
    <property type="entry name" value="AMP-bd_C"/>
</dbReference>
<dbReference type="PROSITE" id="PS00455">
    <property type="entry name" value="AMP_BINDING"/>
    <property type="match status" value="1"/>
</dbReference>
<dbReference type="OrthoDB" id="9778383at2"/>
<sequence length="537" mass="59262">MKKTLYQDLWEGAAGMEPAVALRCGDQSLTFAAFFLEILRAEAGLRALGVQSGDLVTILSLNTPEAVIAFYAIDRIGAVANWVDMKLSPAEVEFYLTRAKSKVVLVLELIFQKVYANRGHAPAEHFVVLPLAPYLTPELGRKLRVGVWEGEKGPGCVSWKEFLQDTGESVPESARWEEPVAITYTGGTTGPAKGVMLSRRAFRASLEQYTQVGTMYGRGGATLVLLPLFSAFGLCQCVHVPLCLGMTIILYPMFRPEQLGEMLRRYRPEQVSGTTSYWQLLLQDPWADQADLSFLQVPRCGGDAMTAAMERRINDFLAQRGCPARLIKEYGMSEVAGIVCVSYGDWEAGDVGRPLPGCRIIAVDPETGAACPPEGQGELIIQSNTVMNGYYGVPEADAEVLRPGPDGTLWVWTKDLGHQTADGRIVVTGRKKRMISRNGFKIFPSVIEECLLQEDQVEACAVVGGRNSRGETVPVAHIVPQPGTDQETLERALRLRAKQALNTYLIPGMYCFWSRLPYTERGKLDYRKLEESQNTKP</sequence>
<dbReference type="Pfam" id="PF00501">
    <property type="entry name" value="AMP-binding"/>
    <property type="match status" value="1"/>
</dbReference>
<dbReference type="GeneID" id="97995274"/>
<dbReference type="AlphaFoldDB" id="A0A3E2B3Y2"/>
<dbReference type="EMBL" id="QQRQ01000007">
    <property type="protein sequence ID" value="RFT06738.1"/>
    <property type="molecule type" value="Genomic_DNA"/>
</dbReference>
<organism evidence="3 4">
    <name type="scientific">Evtepia gabavorous</name>
    <dbReference type="NCBI Taxonomy" id="2211183"/>
    <lineage>
        <taxon>Bacteria</taxon>
        <taxon>Bacillati</taxon>
        <taxon>Bacillota</taxon>
        <taxon>Clostridia</taxon>
        <taxon>Eubacteriales</taxon>
        <taxon>Evtepia</taxon>
    </lineage>
</organism>
<reference evidence="3 4" key="1">
    <citation type="submission" date="2018-07" db="EMBL/GenBank/DDBJ databases">
        <title>GABA Modulating Bacteria of the Human Gut Microbiota.</title>
        <authorList>
            <person name="Strandwitz P."/>
            <person name="Kim K.H."/>
            <person name="Terekhova D."/>
            <person name="Liu J.K."/>
            <person name="Sharma A."/>
            <person name="Levering J."/>
            <person name="Mcdonald D."/>
            <person name="Dietrich D."/>
            <person name="Ramadhar T.R."/>
            <person name="Lekbua A."/>
            <person name="Mroue N."/>
            <person name="Liston C."/>
            <person name="Stewart E.J."/>
            <person name="Dubin M.J."/>
            <person name="Zengler K."/>
            <person name="Knight R."/>
            <person name="Gilbert J.A."/>
            <person name="Clardy J."/>
            <person name="Lewis K."/>
        </authorList>
    </citation>
    <scope>NUCLEOTIDE SEQUENCE [LARGE SCALE GENOMIC DNA]</scope>
    <source>
        <strain evidence="3 4">KLE1738</strain>
    </source>
</reference>
<evidence type="ECO:0000259" key="2">
    <source>
        <dbReference type="Pfam" id="PF13193"/>
    </source>
</evidence>
<feature type="domain" description="AMP-binding enzyme C-terminal" evidence="2">
    <location>
        <begin position="447"/>
        <end position="523"/>
    </location>
</feature>
<dbReference type="InterPro" id="IPR045851">
    <property type="entry name" value="AMP-bd_C_sf"/>
</dbReference>
<name>A0A3E2B3Y2_9FIRM</name>
<dbReference type="InterPro" id="IPR000873">
    <property type="entry name" value="AMP-dep_synth/lig_dom"/>
</dbReference>
<keyword evidence="3" id="KW-0436">Ligase</keyword>
<feature type="domain" description="AMP-dependent synthetase/ligase" evidence="1">
    <location>
        <begin position="13"/>
        <end position="391"/>
    </location>
</feature>
<dbReference type="Gene3D" id="3.30.300.30">
    <property type="match status" value="1"/>
</dbReference>
<keyword evidence="4" id="KW-1185">Reference proteome</keyword>
<dbReference type="PANTHER" id="PTHR43767">
    <property type="entry name" value="LONG-CHAIN-FATTY-ACID--COA LIGASE"/>
    <property type="match status" value="1"/>
</dbReference>
<comment type="caution">
    <text evidence="3">The sequence shown here is derived from an EMBL/GenBank/DDBJ whole genome shotgun (WGS) entry which is preliminary data.</text>
</comment>
<evidence type="ECO:0000259" key="1">
    <source>
        <dbReference type="Pfam" id="PF00501"/>
    </source>
</evidence>
<dbReference type="PANTHER" id="PTHR43767:SF1">
    <property type="entry name" value="NONRIBOSOMAL PEPTIDE SYNTHASE PES1 (EUROFUNG)-RELATED"/>
    <property type="match status" value="1"/>
</dbReference>
<dbReference type="GO" id="GO:0016878">
    <property type="term" value="F:acid-thiol ligase activity"/>
    <property type="evidence" value="ECO:0007669"/>
    <property type="project" value="UniProtKB-ARBA"/>
</dbReference>
<evidence type="ECO:0000313" key="3">
    <source>
        <dbReference type="EMBL" id="RFT06738.1"/>
    </source>
</evidence>
<accession>A0A3E2B3Y2</accession>
<dbReference type="InterPro" id="IPR050237">
    <property type="entry name" value="ATP-dep_AMP-bd_enzyme"/>
</dbReference>
<evidence type="ECO:0000313" key="4">
    <source>
        <dbReference type="Proteomes" id="UP000260649"/>
    </source>
</evidence>
<dbReference type="Proteomes" id="UP000260649">
    <property type="component" value="Unassembled WGS sequence"/>
</dbReference>
<proteinExistence type="predicted"/>
<gene>
    <name evidence="3" type="ORF">DV520_05935</name>
</gene>
<dbReference type="SUPFAM" id="SSF56801">
    <property type="entry name" value="Acetyl-CoA synthetase-like"/>
    <property type="match status" value="1"/>
</dbReference>
<dbReference type="RefSeq" id="WP_117142118.1">
    <property type="nucleotide sequence ID" value="NZ_CAKXKJ010000002.1"/>
</dbReference>
<protein>
    <submittedName>
        <fullName evidence="3">Long-chain fatty acid--CoA ligase</fullName>
    </submittedName>
</protein>
<dbReference type="InterPro" id="IPR020845">
    <property type="entry name" value="AMP-binding_CS"/>
</dbReference>
<dbReference type="Gene3D" id="3.40.50.12780">
    <property type="entry name" value="N-terminal domain of ligase-like"/>
    <property type="match status" value="1"/>
</dbReference>
<dbReference type="Pfam" id="PF13193">
    <property type="entry name" value="AMP-binding_C"/>
    <property type="match status" value="1"/>
</dbReference>